<sequence>MFCRKETVVNVCGFLNNSCFSVCGFLDKEWSRDEGREAKNTTNIGSNQGSGLPPVLVKAEVSWSAKRGALSDKDRVLKSMKGYC</sequence>
<comment type="caution">
    <text evidence="1">The sequence shown here is derived from an EMBL/GenBank/DDBJ whole genome shotgun (WGS) entry which is preliminary data.</text>
</comment>
<gene>
    <name evidence="1" type="ORF">V5N11_008331</name>
</gene>
<keyword evidence="1" id="KW-0648">Protein biosynthesis</keyword>
<keyword evidence="2" id="KW-1185">Reference proteome</keyword>
<name>A0ABD0ZXB0_CARAN</name>
<reference evidence="1 2" key="1">
    <citation type="submission" date="2024-04" db="EMBL/GenBank/DDBJ databases">
        <title>Genome assembly C_amara_ONT_v2.</title>
        <authorList>
            <person name="Yant L."/>
            <person name="Moore C."/>
            <person name="Slenker M."/>
        </authorList>
    </citation>
    <scope>NUCLEOTIDE SEQUENCE [LARGE SCALE GENOMIC DNA]</scope>
    <source>
        <tissue evidence="1">Leaf</tissue>
    </source>
</reference>
<dbReference type="GO" id="GO:0003743">
    <property type="term" value="F:translation initiation factor activity"/>
    <property type="evidence" value="ECO:0007669"/>
    <property type="project" value="UniProtKB-KW"/>
</dbReference>
<accession>A0ABD0ZXB0</accession>
<evidence type="ECO:0000313" key="1">
    <source>
        <dbReference type="EMBL" id="KAL1199256.1"/>
    </source>
</evidence>
<dbReference type="EMBL" id="JBANAX010000650">
    <property type="protein sequence ID" value="KAL1199256.1"/>
    <property type="molecule type" value="Genomic_DNA"/>
</dbReference>
<keyword evidence="1" id="KW-0396">Initiation factor</keyword>
<proteinExistence type="predicted"/>
<dbReference type="Proteomes" id="UP001558713">
    <property type="component" value="Unassembled WGS sequence"/>
</dbReference>
<organism evidence="1 2">
    <name type="scientific">Cardamine amara subsp. amara</name>
    <dbReference type="NCBI Taxonomy" id="228776"/>
    <lineage>
        <taxon>Eukaryota</taxon>
        <taxon>Viridiplantae</taxon>
        <taxon>Streptophyta</taxon>
        <taxon>Embryophyta</taxon>
        <taxon>Tracheophyta</taxon>
        <taxon>Spermatophyta</taxon>
        <taxon>Magnoliopsida</taxon>
        <taxon>eudicotyledons</taxon>
        <taxon>Gunneridae</taxon>
        <taxon>Pentapetalae</taxon>
        <taxon>rosids</taxon>
        <taxon>malvids</taxon>
        <taxon>Brassicales</taxon>
        <taxon>Brassicaceae</taxon>
        <taxon>Cardamineae</taxon>
        <taxon>Cardamine</taxon>
    </lineage>
</organism>
<dbReference type="AlphaFoldDB" id="A0ABD0ZXB0"/>
<evidence type="ECO:0000313" key="2">
    <source>
        <dbReference type="Proteomes" id="UP001558713"/>
    </source>
</evidence>
<protein>
    <submittedName>
        <fullName evidence="1">Eukaryotic translation initiation factor isoform 4G-2</fullName>
    </submittedName>
</protein>